<keyword evidence="2 4" id="KW-0472">Membrane</keyword>
<dbReference type="PRINTS" id="PR01021">
    <property type="entry name" value="OMPADOMAIN"/>
</dbReference>
<evidence type="ECO:0000256" key="1">
    <source>
        <dbReference type="ARBA" id="ARBA00004442"/>
    </source>
</evidence>
<dbReference type="Pfam" id="PF00691">
    <property type="entry name" value="OmpA"/>
    <property type="match status" value="1"/>
</dbReference>
<dbReference type="PRINTS" id="PR01023">
    <property type="entry name" value="NAFLGMOTY"/>
</dbReference>
<dbReference type="PROSITE" id="PS51123">
    <property type="entry name" value="OMPA_2"/>
    <property type="match status" value="1"/>
</dbReference>
<dbReference type="InterPro" id="IPR006664">
    <property type="entry name" value="OMP_bac"/>
</dbReference>
<dbReference type="CDD" id="cd07185">
    <property type="entry name" value="OmpA_C-like"/>
    <property type="match status" value="1"/>
</dbReference>
<dbReference type="InterPro" id="IPR050330">
    <property type="entry name" value="Bact_OuterMem_StrucFunc"/>
</dbReference>
<dbReference type="PANTHER" id="PTHR30329">
    <property type="entry name" value="STATOR ELEMENT OF FLAGELLAR MOTOR COMPLEX"/>
    <property type="match status" value="1"/>
</dbReference>
<reference evidence="8" key="1">
    <citation type="journal article" date="2019" name="Int. J. Syst. Evol. Microbiol.">
        <title>The Global Catalogue of Microorganisms (GCM) 10K type strain sequencing project: providing services to taxonomists for standard genome sequencing and annotation.</title>
        <authorList>
            <consortium name="The Broad Institute Genomics Platform"/>
            <consortium name="The Broad Institute Genome Sequencing Center for Infectious Disease"/>
            <person name="Wu L."/>
            <person name="Ma J."/>
        </authorList>
    </citation>
    <scope>NUCLEOTIDE SEQUENCE [LARGE SCALE GENOMIC DNA]</scope>
    <source>
        <strain evidence="8">KCTC 42805</strain>
    </source>
</reference>
<sequence length="167" mass="18124">MRTSLLLVVSVLVLNLARAQEPGSGVSTSRSGRVKISTKPIFEASLTGSGSNGGASNPLQSIQFVQSKAEFLPGAEPALDQLVAFMRDKPTVEIELTGHTDNQGDFDENVRLSKKRVDLVKDYLVKNGIAAKRISTRGYGPIRPIASNKSEATRQLNRRVEMTVTKQ</sequence>
<dbReference type="Proteomes" id="UP001597469">
    <property type="component" value="Unassembled WGS sequence"/>
</dbReference>
<dbReference type="EMBL" id="JBHULN010000005">
    <property type="protein sequence ID" value="MFD2571164.1"/>
    <property type="molecule type" value="Genomic_DNA"/>
</dbReference>
<feature type="chain" id="PRO_5047502694" evidence="5">
    <location>
        <begin position="20"/>
        <end position="167"/>
    </location>
</feature>
<keyword evidence="5" id="KW-0732">Signal</keyword>
<evidence type="ECO:0000313" key="8">
    <source>
        <dbReference type="Proteomes" id="UP001597469"/>
    </source>
</evidence>
<evidence type="ECO:0000256" key="5">
    <source>
        <dbReference type="SAM" id="SignalP"/>
    </source>
</evidence>
<evidence type="ECO:0000256" key="3">
    <source>
        <dbReference type="ARBA" id="ARBA00023237"/>
    </source>
</evidence>
<dbReference type="InterPro" id="IPR036737">
    <property type="entry name" value="OmpA-like_sf"/>
</dbReference>
<dbReference type="SUPFAM" id="SSF103088">
    <property type="entry name" value="OmpA-like"/>
    <property type="match status" value="1"/>
</dbReference>
<accession>A0ABW5M3B9</accession>
<feature type="signal peptide" evidence="5">
    <location>
        <begin position="1"/>
        <end position="19"/>
    </location>
</feature>
<evidence type="ECO:0000256" key="4">
    <source>
        <dbReference type="PROSITE-ProRule" id="PRU00473"/>
    </source>
</evidence>
<keyword evidence="3" id="KW-0998">Cell outer membrane</keyword>
<feature type="domain" description="OmpA-like" evidence="6">
    <location>
        <begin position="51"/>
        <end position="167"/>
    </location>
</feature>
<protein>
    <submittedName>
        <fullName evidence="7">OmpA family protein</fullName>
    </submittedName>
</protein>
<name>A0ABW5M3B9_9BACT</name>
<evidence type="ECO:0000313" key="7">
    <source>
        <dbReference type="EMBL" id="MFD2571164.1"/>
    </source>
</evidence>
<evidence type="ECO:0000256" key="2">
    <source>
        <dbReference type="ARBA" id="ARBA00023136"/>
    </source>
</evidence>
<proteinExistence type="predicted"/>
<dbReference type="RefSeq" id="WP_381522449.1">
    <property type="nucleotide sequence ID" value="NZ_JBHULN010000005.1"/>
</dbReference>
<comment type="subcellular location">
    <subcellularLocation>
        <location evidence="1">Cell outer membrane</location>
    </subcellularLocation>
</comment>
<organism evidence="7 8">
    <name type="scientific">Spirosoma soli</name>
    <dbReference type="NCBI Taxonomy" id="1770529"/>
    <lineage>
        <taxon>Bacteria</taxon>
        <taxon>Pseudomonadati</taxon>
        <taxon>Bacteroidota</taxon>
        <taxon>Cytophagia</taxon>
        <taxon>Cytophagales</taxon>
        <taxon>Cytophagaceae</taxon>
        <taxon>Spirosoma</taxon>
    </lineage>
</organism>
<dbReference type="Gene3D" id="3.30.1330.60">
    <property type="entry name" value="OmpA-like domain"/>
    <property type="match status" value="1"/>
</dbReference>
<dbReference type="PANTHER" id="PTHR30329:SF21">
    <property type="entry name" value="LIPOPROTEIN YIAD-RELATED"/>
    <property type="match status" value="1"/>
</dbReference>
<comment type="caution">
    <text evidence="7">The sequence shown here is derived from an EMBL/GenBank/DDBJ whole genome shotgun (WGS) entry which is preliminary data.</text>
</comment>
<evidence type="ECO:0000259" key="6">
    <source>
        <dbReference type="PROSITE" id="PS51123"/>
    </source>
</evidence>
<keyword evidence="8" id="KW-1185">Reference proteome</keyword>
<gene>
    <name evidence="7" type="ORF">ACFSUS_10995</name>
</gene>
<dbReference type="InterPro" id="IPR006665">
    <property type="entry name" value="OmpA-like"/>
</dbReference>